<dbReference type="EnsemblPlants" id="AVESA.00010b.r2.6CG1141130.1">
    <property type="protein sequence ID" value="AVESA.00010b.r2.6CG1141130.1.CDS.1"/>
    <property type="gene ID" value="AVESA.00010b.r2.6CG1141130"/>
</dbReference>
<keyword evidence="2" id="KW-1185">Reference proteome</keyword>
<evidence type="ECO:0000313" key="1">
    <source>
        <dbReference type="EnsemblPlants" id="AVESA.00010b.r2.6CG1141130.1.CDS.1"/>
    </source>
</evidence>
<name>A0ACD5ZE85_AVESA</name>
<accession>A0ACD5ZE85</accession>
<organism evidence="1 2">
    <name type="scientific">Avena sativa</name>
    <name type="common">Oat</name>
    <dbReference type="NCBI Taxonomy" id="4498"/>
    <lineage>
        <taxon>Eukaryota</taxon>
        <taxon>Viridiplantae</taxon>
        <taxon>Streptophyta</taxon>
        <taxon>Embryophyta</taxon>
        <taxon>Tracheophyta</taxon>
        <taxon>Spermatophyta</taxon>
        <taxon>Magnoliopsida</taxon>
        <taxon>Liliopsida</taxon>
        <taxon>Poales</taxon>
        <taxon>Poaceae</taxon>
        <taxon>BOP clade</taxon>
        <taxon>Pooideae</taxon>
        <taxon>Poodae</taxon>
        <taxon>Poeae</taxon>
        <taxon>Poeae Chloroplast Group 1 (Aveneae type)</taxon>
        <taxon>Aveninae</taxon>
        <taxon>Avena</taxon>
    </lineage>
</organism>
<reference evidence="1" key="1">
    <citation type="submission" date="2021-05" db="EMBL/GenBank/DDBJ databases">
        <authorList>
            <person name="Scholz U."/>
            <person name="Mascher M."/>
            <person name="Fiebig A."/>
        </authorList>
    </citation>
    <scope>NUCLEOTIDE SEQUENCE [LARGE SCALE GENOMIC DNA]</scope>
</reference>
<protein>
    <submittedName>
        <fullName evidence="1">Uncharacterized protein</fullName>
    </submittedName>
</protein>
<sequence>MAKPENANDMSLTVAARRVFDFKVEDYSFASQMVGSGSFQSDTFSVGGYDWAVRFSPALGVSLKLVLLSKLEARERVGAKFSVTLLDKSGGASAATSENKCSNFFFEGQEEGFNEFMSKKDLGQHIHGDCFVVRCTVSVLRRPNMR</sequence>
<reference evidence="1" key="2">
    <citation type="submission" date="2025-09" db="UniProtKB">
        <authorList>
            <consortium name="EnsemblPlants"/>
        </authorList>
    </citation>
    <scope>IDENTIFICATION</scope>
</reference>
<dbReference type="Proteomes" id="UP001732700">
    <property type="component" value="Chromosome 6C"/>
</dbReference>
<evidence type="ECO:0000313" key="2">
    <source>
        <dbReference type="Proteomes" id="UP001732700"/>
    </source>
</evidence>
<proteinExistence type="predicted"/>